<accession>A0A517TDJ0</accession>
<keyword evidence="1" id="KW-1133">Transmembrane helix</keyword>
<dbReference type="InterPro" id="IPR012373">
    <property type="entry name" value="Ferrdict_sens_TM"/>
</dbReference>
<dbReference type="InterPro" id="IPR006860">
    <property type="entry name" value="FecR"/>
</dbReference>
<feature type="transmembrane region" description="Helical" evidence="1">
    <location>
        <begin position="92"/>
        <end position="113"/>
    </location>
</feature>
<evidence type="ECO:0000313" key="4">
    <source>
        <dbReference type="Proteomes" id="UP000319976"/>
    </source>
</evidence>
<dbReference type="EMBL" id="CP036316">
    <property type="protein sequence ID" value="QDT66443.1"/>
    <property type="molecule type" value="Genomic_DNA"/>
</dbReference>
<dbReference type="PANTHER" id="PTHR30273">
    <property type="entry name" value="PERIPLASMIC SIGNAL SENSOR AND SIGMA FACTOR ACTIVATOR FECR-RELATED"/>
    <property type="match status" value="1"/>
</dbReference>
<dbReference type="Proteomes" id="UP000319976">
    <property type="component" value="Chromosome"/>
</dbReference>
<dbReference type="AlphaFoldDB" id="A0A517TDJ0"/>
<dbReference type="PANTHER" id="PTHR30273:SF2">
    <property type="entry name" value="PROTEIN FECR"/>
    <property type="match status" value="1"/>
</dbReference>
<keyword evidence="4" id="KW-1185">Reference proteome</keyword>
<dbReference type="Pfam" id="PF04773">
    <property type="entry name" value="FecR"/>
    <property type="match status" value="1"/>
</dbReference>
<proteinExistence type="predicted"/>
<dbReference type="GO" id="GO:0016989">
    <property type="term" value="F:sigma factor antagonist activity"/>
    <property type="evidence" value="ECO:0007669"/>
    <property type="project" value="TreeGrafter"/>
</dbReference>
<dbReference type="Gene3D" id="2.60.120.1440">
    <property type="match status" value="1"/>
</dbReference>
<evidence type="ECO:0000256" key="1">
    <source>
        <dbReference type="SAM" id="Phobius"/>
    </source>
</evidence>
<keyword evidence="1" id="KW-0472">Membrane</keyword>
<name>A0A517TDJ0_9PLAN</name>
<reference evidence="3 4" key="1">
    <citation type="submission" date="2019-02" db="EMBL/GenBank/DDBJ databases">
        <title>Deep-cultivation of Planctomycetes and their phenomic and genomic characterization uncovers novel biology.</title>
        <authorList>
            <person name="Wiegand S."/>
            <person name="Jogler M."/>
            <person name="Boedeker C."/>
            <person name="Pinto D."/>
            <person name="Vollmers J."/>
            <person name="Rivas-Marin E."/>
            <person name="Kohn T."/>
            <person name="Peeters S.H."/>
            <person name="Heuer A."/>
            <person name="Rast P."/>
            <person name="Oberbeckmann S."/>
            <person name="Bunk B."/>
            <person name="Jeske O."/>
            <person name="Meyerdierks A."/>
            <person name="Storesund J.E."/>
            <person name="Kallscheuer N."/>
            <person name="Luecker S."/>
            <person name="Lage O.M."/>
            <person name="Pohl T."/>
            <person name="Merkel B.J."/>
            <person name="Hornburger P."/>
            <person name="Mueller R.-W."/>
            <person name="Bruemmer F."/>
            <person name="Labrenz M."/>
            <person name="Spormann A.M."/>
            <person name="Op den Camp H."/>
            <person name="Overmann J."/>
            <person name="Amann R."/>
            <person name="Jetten M.S.M."/>
            <person name="Mascher T."/>
            <person name="Medema M.H."/>
            <person name="Devos D.P."/>
            <person name="Kaster A.-K."/>
            <person name="Ovreas L."/>
            <person name="Rohde M."/>
            <person name="Galperin M.Y."/>
            <person name="Jogler C."/>
        </authorList>
    </citation>
    <scope>NUCLEOTIDE SEQUENCE [LARGE SCALE GENOMIC DNA]</scope>
    <source>
        <strain evidence="3 4">V22</strain>
    </source>
</reference>
<evidence type="ECO:0000259" key="2">
    <source>
        <dbReference type="Pfam" id="PF04773"/>
    </source>
</evidence>
<gene>
    <name evidence="3" type="ORF">V22_37100</name>
</gene>
<keyword evidence="1" id="KW-0812">Transmembrane</keyword>
<protein>
    <submittedName>
        <fullName evidence="3">FecR protein</fullName>
    </submittedName>
</protein>
<evidence type="ECO:0000313" key="3">
    <source>
        <dbReference type="EMBL" id="QDT66443.1"/>
    </source>
</evidence>
<feature type="domain" description="FecR protein" evidence="2">
    <location>
        <begin position="156"/>
        <end position="238"/>
    </location>
</feature>
<organism evidence="3 4">
    <name type="scientific">Calycomorphotria hydatis</name>
    <dbReference type="NCBI Taxonomy" id="2528027"/>
    <lineage>
        <taxon>Bacteria</taxon>
        <taxon>Pseudomonadati</taxon>
        <taxon>Planctomycetota</taxon>
        <taxon>Planctomycetia</taxon>
        <taxon>Planctomycetales</taxon>
        <taxon>Planctomycetaceae</taxon>
        <taxon>Calycomorphotria</taxon>
    </lineage>
</organism>
<dbReference type="KEGG" id="chya:V22_37100"/>
<sequence length="454" mass="48791">MTQPESKMSTLLKLADDFSTGQIDVAGISQLEQLLAEGIAHQQAFILFTDLNASMERSVQGLTTEEAVVDHVISLSANKQALAARRQRWRQLMLGIAASTVACVLFVGAALFFSTALPLETLGHVVALSDDAKWKTSENSVGSTVHADQEVTLIDGLASIKLRNGVLVDLVGPVTLSLESLELISLSEGTVAAQLSEQAQQLTVSTFDANVVDLGTKFIVERTPEAGTNVAVLSGNVEARLKSTDGSVSKIVGLSSGRSAILDAATGRAEEVGNLTQLFDHFTNIRRLRGGIDRLEGNVRSTSVDIKDLSAGMRQAADHVLVVAEKSGVEITEPLTLNTLEGPVVLPVGTKVDSYLLHHDPTKTWVKAGIGAIVFHQPVLAVVTETDELNRLDAQFASPELLVTNEDFRGLELEDDEISLSADRKTVSFRFHVGLPNYYDHVRVLVKHAQTGED</sequence>